<dbReference type="RefSeq" id="WP_194448291.1">
    <property type="nucleotide sequence ID" value="NZ_CP063849.1"/>
</dbReference>
<proteinExistence type="inferred from homology"/>
<dbReference type="NCBIfam" id="NF006975">
    <property type="entry name" value="PRK09448.1"/>
    <property type="match status" value="1"/>
</dbReference>
<dbReference type="PROSITE" id="PS00819">
    <property type="entry name" value="DPS_2"/>
    <property type="match status" value="1"/>
</dbReference>
<evidence type="ECO:0000256" key="1">
    <source>
        <dbReference type="ARBA" id="ARBA00009497"/>
    </source>
</evidence>
<dbReference type="Gene3D" id="1.20.1260.10">
    <property type="match status" value="1"/>
</dbReference>
<dbReference type="PIRSF" id="PIRSF005900">
    <property type="entry name" value="Dps"/>
    <property type="match status" value="1"/>
</dbReference>
<dbReference type="Pfam" id="PF00210">
    <property type="entry name" value="Ferritin"/>
    <property type="match status" value="1"/>
</dbReference>
<accession>A0A7S7NN02</accession>
<name>A0A7S7NN02_PALFE</name>
<evidence type="ECO:0000313" key="5">
    <source>
        <dbReference type="Proteomes" id="UP000593892"/>
    </source>
</evidence>
<dbReference type="GO" id="GO:0016722">
    <property type="term" value="F:oxidoreductase activity, acting on metal ions"/>
    <property type="evidence" value="ECO:0007669"/>
    <property type="project" value="InterPro"/>
</dbReference>
<gene>
    <name evidence="4" type="primary">dps</name>
    <name evidence="4" type="synonym">pexB</name>
    <name evidence="4" type="ORF">IRI77_28095</name>
</gene>
<reference evidence="4 5" key="1">
    <citation type="submission" date="2020-10" db="EMBL/GenBank/DDBJ databases">
        <title>Complete genome sequence of Paludibaculum fermentans P105T, a facultatively anaerobic acidobacterium capable of dissimilatory Fe(III) reduction.</title>
        <authorList>
            <person name="Dedysh S.N."/>
            <person name="Beletsky A.V."/>
            <person name="Kulichevskaya I.S."/>
            <person name="Mardanov A.V."/>
            <person name="Ravin N.V."/>
        </authorList>
    </citation>
    <scope>NUCLEOTIDE SEQUENCE [LARGE SCALE GENOMIC DNA]</scope>
    <source>
        <strain evidence="4 5">P105</strain>
    </source>
</reference>
<dbReference type="InterPro" id="IPR012347">
    <property type="entry name" value="Ferritin-like"/>
</dbReference>
<dbReference type="InterPro" id="IPR009078">
    <property type="entry name" value="Ferritin-like_SF"/>
</dbReference>
<dbReference type="CDD" id="cd01043">
    <property type="entry name" value="DPS"/>
    <property type="match status" value="1"/>
</dbReference>
<dbReference type="InterPro" id="IPR023188">
    <property type="entry name" value="DPS_DNA-bd_CS"/>
</dbReference>
<dbReference type="InterPro" id="IPR002177">
    <property type="entry name" value="DPS_DNA-bd"/>
</dbReference>
<protein>
    <submittedName>
        <fullName evidence="4">DNA starvation/stationary phase protection protein Dps</fullName>
    </submittedName>
</protein>
<dbReference type="SUPFAM" id="SSF47240">
    <property type="entry name" value="Ferritin-like"/>
    <property type="match status" value="1"/>
</dbReference>
<organism evidence="4 5">
    <name type="scientific">Paludibaculum fermentans</name>
    <dbReference type="NCBI Taxonomy" id="1473598"/>
    <lineage>
        <taxon>Bacteria</taxon>
        <taxon>Pseudomonadati</taxon>
        <taxon>Acidobacteriota</taxon>
        <taxon>Terriglobia</taxon>
        <taxon>Bryobacterales</taxon>
        <taxon>Bryobacteraceae</taxon>
        <taxon>Paludibaculum</taxon>
    </lineage>
</organism>
<dbReference type="KEGG" id="pfer:IRI77_28095"/>
<evidence type="ECO:0000313" key="4">
    <source>
        <dbReference type="EMBL" id="QOY86622.1"/>
    </source>
</evidence>
<dbReference type="PRINTS" id="PR01346">
    <property type="entry name" value="HELNAPAPROT"/>
</dbReference>
<dbReference type="Proteomes" id="UP000593892">
    <property type="component" value="Chromosome"/>
</dbReference>
<keyword evidence="5" id="KW-1185">Reference proteome</keyword>
<dbReference type="AlphaFoldDB" id="A0A7S7NN02"/>
<comment type="similarity">
    <text evidence="1 2">Belongs to the Dps family.</text>
</comment>
<sequence length="167" mass="18684">MHQTQTVLLPFPTRIDLPEAEREPMVELLNARLADTADLYSQIKQAHWNVKGPNFFQLHTLFDQLAGEIFPFIDLIAERATALGGVATGTVRMAAGSSTLPEYPLDAVDGQRHVAALIDRYALYTASIRKAIDVADENRDRSSADLFTEVSRTADKQLWFLEAHVQF</sequence>
<dbReference type="PROSITE" id="PS00818">
    <property type="entry name" value="DPS_1"/>
    <property type="match status" value="1"/>
</dbReference>
<dbReference type="PANTHER" id="PTHR42932:SF3">
    <property type="entry name" value="DNA PROTECTION DURING STARVATION PROTEIN"/>
    <property type="match status" value="1"/>
</dbReference>
<dbReference type="InterPro" id="IPR008331">
    <property type="entry name" value="Ferritin_DPS_dom"/>
</dbReference>
<dbReference type="GO" id="GO:0008199">
    <property type="term" value="F:ferric iron binding"/>
    <property type="evidence" value="ECO:0007669"/>
    <property type="project" value="InterPro"/>
</dbReference>
<dbReference type="EMBL" id="CP063849">
    <property type="protein sequence ID" value="QOY86622.1"/>
    <property type="molecule type" value="Genomic_DNA"/>
</dbReference>
<feature type="domain" description="Ferritin/DPS" evidence="3">
    <location>
        <begin position="27"/>
        <end position="166"/>
    </location>
</feature>
<dbReference type="PANTHER" id="PTHR42932">
    <property type="entry name" value="GENERAL STRESS PROTEIN 20U"/>
    <property type="match status" value="1"/>
</dbReference>
<evidence type="ECO:0000259" key="3">
    <source>
        <dbReference type="Pfam" id="PF00210"/>
    </source>
</evidence>
<evidence type="ECO:0000256" key="2">
    <source>
        <dbReference type="RuleBase" id="RU003875"/>
    </source>
</evidence>